<keyword evidence="4" id="KW-1185">Reference proteome</keyword>
<comment type="caution">
    <text evidence="3">The sequence shown here is derived from an EMBL/GenBank/DDBJ whole genome shotgun (WGS) entry which is preliminary data.</text>
</comment>
<dbReference type="Pfam" id="PF25624">
    <property type="entry name" value="PH_S11IP_C"/>
    <property type="match status" value="1"/>
</dbReference>
<organism evidence="3 4">
    <name type="scientific">Halocaridina rubra</name>
    <name type="common">Hawaiian red shrimp</name>
    <dbReference type="NCBI Taxonomy" id="373956"/>
    <lineage>
        <taxon>Eukaryota</taxon>
        <taxon>Metazoa</taxon>
        <taxon>Ecdysozoa</taxon>
        <taxon>Arthropoda</taxon>
        <taxon>Crustacea</taxon>
        <taxon>Multicrustacea</taxon>
        <taxon>Malacostraca</taxon>
        <taxon>Eumalacostraca</taxon>
        <taxon>Eucarida</taxon>
        <taxon>Decapoda</taxon>
        <taxon>Pleocyemata</taxon>
        <taxon>Caridea</taxon>
        <taxon>Atyoidea</taxon>
        <taxon>Atyidae</taxon>
        <taxon>Halocaridina</taxon>
    </lineage>
</organism>
<dbReference type="AlphaFoldDB" id="A0AAN8WS03"/>
<dbReference type="EMBL" id="JAXCGZ010015125">
    <property type="protein sequence ID" value="KAK7071172.1"/>
    <property type="molecule type" value="Genomic_DNA"/>
</dbReference>
<protein>
    <recommendedName>
        <fullName evidence="2">STK11-interacting protein C-terminal PH domain-containing protein</fullName>
    </recommendedName>
</protein>
<accession>A0AAN8WS03</accession>
<evidence type="ECO:0000313" key="3">
    <source>
        <dbReference type="EMBL" id="KAK7071172.1"/>
    </source>
</evidence>
<name>A0AAN8WS03_HALRR</name>
<gene>
    <name evidence="3" type="ORF">SK128_005199</name>
</gene>
<evidence type="ECO:0000256" key="1">
    <source>
        <dbReference type="SAM" id="MobiDB-lite"/>
    </source>
</evidence>
<reference evidence="3 4" key="1">
    <citation type="submission" date="2023-11" db="EMBL/GenBank/DDBJ databases">
        <title>Halocaridina rubra genome assembly.</title>
        <authorList>
            <person name="Smith C."/>
        </authorList>
    </citation>
    <scope>NUCLEOTIDE SEQUENCE [LARGE SCALE GENOMIC DNA]</scope>
    <source>
        <strain evidence="3">EP-1</strain>
        <tissue evidence="3">Whole</tissue>
    </source>
</reference>
<feature type="domain" description="STK11-interacting protein C-terminal PH" evidence="2">
    <location>
        <begin position="267"/>
        <end position="398"/>
    </location>
</feature>
<sequence length="448" mass="50442">MINNMHYDITGDAYKTAQSTLLSAVDSGTPPCSTDSPSQHFSSSSTSIDTIRHDVLTPSLHHKAVMTSIVDDTDPENIVGHTLTSWVQSLLHTLTGYAWLWWEEIDEVEGIHRLVNPIRYSYEDFSDIDHRLKLHCEVLLFHEPDELLLGLVKGILLLKEGLREFQGLLVISSKKFYVLEIVGQEDDSPQTWLELQSSYSLSEVTVVHSLYQRQGLGFSIGESDLLLSLADSHRANCFFNFFLETVEEYGVRPSIQECSPAQEDSLISIVKETLPPTSEEASISLFAIVSLLLEGGCSESQFLTVTTSDLALYHANLDWYMPPVPLSKLQLNLAQKIANIIAIEVHSDRHLSLQFLDEATGEESSWELHVTTPVAACHIIQAIRTPWMHLFSVDLEVKYHSSSQEQCLKAPESESKGGRENELLKAEVDQLHVPFDFTQFEERMKIVE</sequence>
<proteinExistence type="predicted"/>
<evidence type="ECO:0000313" key="4">
    <source>
        <dbReference type="Proteomes" id="UP001381693"/>
    </source>
</evidence>
<feature type="region of interest" description="Disordered" evidence="1">
    <location>
        <begin position="25"/>
        <end position="45"/>
    </location>
</feature>
<evidence type="ECO:0000259" key="2">
    <source>
        <dbReference type="Pfam" id="PF25624"/>
    </source>
</evidence>
<dbReference type="InterPro" id="IPR057676">
    <property type="entry name" value="PH_S11IP_C"/>
</dbReference>
<feature type="compositionally biased region" description="Low complexity" evidence="1">
    <location>
        <begin position="33"/>
        <end position="45"/>
    </location>
</feature>
<dbReference type="Proteomes" id="UP001381693">
    <property type="component" value="Unassembled WGS sequence"/>
</dbReference>